<dbReference type="EMBL" id="JANSHE010004374">
    <property type="protein sequence ID" value="KAJ2978208.1"/>
    <property type="molecule type" value="Genomic_DNA"/>
</dbReference>
<proteinExistence type="predicted"/>
<organism evidence="1 2">
    <name type="scientific">Trametes sanguinea</name>
    <dbReference type="NCBI Taxonomy" id="158606"/>
    <lineage>
        <taxon>Eukaryota</taxon>
        <taxon>Fungi</taxon>
        <taxon>Dikarya</taxon>
        <taxon>Basidiomycota</taxon>
        <taxon>Agaricomycotina</taxon>
        <taxon>Agaricomycetes</taxon>
        <taxon>Polyporales</taxon>
        <taxon>Polyporaceae</taxon>
        <taxon>Trametes</taxon>
    </lineage>
</organism>
<accession>A0ACC1NGP3</accession>
<gene>
    <name evidence="1" type="ORF">NUW54_g11319</name>
</gene>
<name>A0ACC1NGP3_9APHY</name>
<protein>
    <submittedName>
        <fullName evidence="1">Uncharacterized protein</fullName>
    </submittedName>
</protein>
<reference evidence="1" key="1">
    <citation type="submission" date="2022-08" db="EMBL/GenBank/DDBJ databases">
        <title>Genome Sequence of Pycnoporus sanguineus.</title>
        <authorList>
            <person name="Buettner E."/>
        </authorList>
    </citation>
    <scope>NUCLEOTIDE SEQUENCE</scope>
    <source>
        <strain evidence="1">CG-C14</strain>
    </source>
</reference>
<sequence length="512" mass="56444">MPDVISFQKELKNGTVKLAHELEKSASKGKARADGESSAAKGKKRPSMGSGDEAEAEMPDKKKRKAAETGWAAKVKRKGADAKKSISEPSEEPESQETGARRKSSAATANNSTRPEAKSVRVLTTQLHLGDDVIKALTKLGVKFVTKPTECTHLLVRSVVRTEKFLCAMAVAPYVLSEKWAISSATVRKLMPEHQFMVEDPETEKKYGFRLADALERAKENAGKLFAGKTFYVTPKVPVDSKLLKHVVTANGGQFLSTQTPTVRMLSGHDDRLVISCPADVSIWRPLVEHGHPVYTQELILTSALRQELDLEDPGFLDGVSSSMIGFQRFVGRLSMLYKPSRCQCGSCGYDTLLRQPIYRMLVSQYAQPFMSPQTLHDFPFKPARIPSNKVEGFTIHERSTPTTIGYIAMSNKNPDKHFLLWFNSDDLRKEGDRDRAGEGDCGLEEAPALVGTPWIVGARLYNAFFYPISSLPSLSLVVSINLQSAQIQERQSCSPRFAQAWTATLAASGFA</sequence>
<keyword evidence="2" id="KW-1185">Reference proteome</keyword>
<evidence type="ECO:0000313" key="1">
    <source>
        <dbReference type="EMBL" id="KAJ2978208.1"/>
    </source>
</evidence>
<evidence type="ECO:0000313" key="2">
    <source>
        <dbReference type="Proteomes" id="UP001144978"/>
    </source>
</evidence>
<comment type="caution">
    <text evidence="1">The sequence shown here is derived from an EMBL/GenBank/DDBJ whole genome shotgun (WGS) entry which is preliminary data.</text>
</comment>
<dbReference type="Proteomes" id="UP001144978">
    <property type="component" value="Unassembled WGS sequence"/>
</dbReference>